<feature type="domain" description="Knr4/Smi1-like" evidence="1">
    <location>
        <begin position="114"/>
        <end position="345"/>
    </location>
</feature>
<dbReference type="EMBL" id="CP119879">
    <property type="protein sequence ID" value="WFD35623.1"/>
    <property type="molecule type" value="Genomic_DNA"/>
</dbReference>
<reference evidence="2" key="1">
    <citation type="submission" date="2023-03" db="EMBL/GenBank/DDBJ databases">
        <title>Mating type loci evolution in Malassezia.</title>
        <authorList>
            <person name="Coelho M.A."/>
        </authorList>
    </citation>
    <scope>NUCLEOTIDE SEQUENCE</scope>
    <source>
        <strain evidence="2">CBS 11721</strain>
    </source>
</reference>
<organism evidence="2 3">
    <name type="scientific">Malassezia cuniculi</name>
    <dbReference type="NCBI Taxonomy" id="948313"/>
    <lineage>
        <taxon>Eukaryota</taxon>
        <taxon>Fungi</taxon>
        <taxon>Dikarya</taxon>
        <taxon>Basidiomycota</taxon>
        <taxon>Ustilaginomycotina</taxon>
        <taxon>Malasseziomycetes</taxon>
        <taxon>Malasseziales</taxon>
        <taxon>Malasseziaceae</taxon>
        <taxon>Malassezia</taxon>
    </lineage>
</organism>
<dbReference type="Proteomes" id="UP001219933">
    <property type="component" value="Chromosome 3"/>
</dbReference>
<dbReference type="PANTHER" id="PTHR47432:SF1">
    <property type="entry name" value="CELL WALL ASSEMBLY REGULATOR SMI1"/>
    <property type="match status" value="1"/>
</dbReference>
<dbReference type="Pfam" id="PF09346">
    <property type="entry name" value="SMI1_KNR4"/>
    <property type="match status" value="1"/>
</dbReference>
<name>A0AAF0J6W2_9BASI</name>
<dbReference type="AlphaFoldDB" id="A0AAF0J6W2"/>
<evidence type="ECO:0000259" key="1">
    <source>
        <dbReference type="SMART" id="SM00860"/>
    </source>
</evidence>
<keyword evidence="3" id="KW-1185">Reference proteome</keyword>
<dbReference type="SMART" id="SM00860">
    <property type="entry name" value="SMI1_KNR4"/>
    <property type="match status" value="1"/>
</dbReference>
<dbReference type="InterPro" id="IPR018958">
    <property type="entry name" value="Knr4/Smi1-like_dom"/>
</dbReference>
<dbReference type="InterPro" id="IPR051873">
    <property type="entry name" value="KNR4/SMI1_regulator"/>
</dbReference>
<dbReference type="GO" id="GO:0070880">
    <property type="term" value="P:fungal-type cell wall beta-glucan biosynthetic process"/>
    <property type="evidence" value="ECO:0007669"/>
    <property type="project" value="TreeGrafter"/>
</dbReference>
<protein>
    <submittedName>
        <fullName evidence="2">Cell wall assembly regulator</fullName>
    </submittedName>
</protein>
<evidence type="ECO:0000313" key="2">
    <source>
        <dbReference type="EMBL" id="WFD35623.1"/>
    </source>
</evidence>
<dbReference type="PANTHER" id="PTHR47432">
    <property type="entry name" value="CELL WALL ASSEMBLY REGULATOR SMI1"/>
    <property type="match status" value="1"/>
</dbReference>
<evidence type="ECO:0000313" key="3">
    <source>
        <dbReference type="Proteomes" id="UP001219933"/>
    </source>
</evidence>
<dbReference type="InterPro" id="IPR037883">
    <property type="entry name" value="Knr4/Smi1-like_sf"/>
</dbReference>
<proteinExistence type="predicted"/>
<gene>
    <name evidence="2" type="primary">SMI1</name>
    <name evidence="2" type="ORF">MCUN1_002481</name>
</gene>
<dbReference type="GO" id="GO:0043332">
    <property type="term" value="C:mating projection tip"/>
    <property type="evidence" value="ECO:0007669"/>
    <property type="project" value="TreeGrafter"/>
</dbReference>
<sequence length="583" mass="62347">MAWLNSVAQLLRGASSGSYASSRTNADADAWSLPYASRNHPGRAPYESTAGLESTTSIALPGAASSIGFDLSVPLPDNLQGRDLRNSNVARAFARILAFCDTQYQELRDTINYPATPADLAELNNALGFELPPAVYEWFLCCNGQEPESKSSCNDGLFFGLPFLSTDRVIEEWQTWRRVDVDPRAGANAELRARMASCPANWVKTEYSCSGWVPLISDHMGNYIGVDMTPPEGGGGLPGQVIVFGRDFDTKVVLFGCDGIDGWSKFLMVLAADLEAGVTWSADEEHDSGNDNSDGEDSIGYESYFYGGTAGTSRGGGDGGGEGLVGFRLAGEYRNWPPLEAWADRARRQWETAGLVASVPVAPVVTPAISSSSVMSSPRNESMDMPMQGSPLLRSPSIRGTPTLPSNFSAEKQRAISLSAEPIGDPFVRGSKNRRARSPLIPRQQAPAPAPIADLPTIEEIRALQVSENAASAAAHQTPSPLLGVRSSIASLARGGQQPLSYRNMLAQRSGVFDDALELSHRSSSDHSVIQADISSDTPPTFADTAVLGSRGTRFREVDGDAPAHSTVQMTDTRVLIDEQPAA</sequence>
<accession>A0AAF0J6W2</accession>
<dbReference type="SUPFAM" id="SSF160631">
    <property type="entry name" value="SMI1/KNR4-like"/>
    <property type="match status" value="1"/>
</dbReference>